<comment type="caution">
    <text evidence="11">The sequence shown here is derived from an EMBL/GenBank/DDBJ whole genome shotgun (WGS) entry which is preliminary data.</text>
</comment>
<dbReference type="GO" id="GO:0008453">
    <property type="term" value="F:alanine-glyoxylate transaminase activity"/>
    <property type="evidence" value="ECO:0007669"/>
    <property type="project" value="UniProtKB-EC"/>
</dbReference>
<accession>A0AA37Q5W5</accession>
<dbReference type="PANTHER" id="PTHR45688">
    <property type="match status" value="1"/>
</dbReference>
<evidence type="ECO:0000256" key="9">
    <source>
        <dbReference type="RuleBase" id="RU003560"/>
    </source>
</evidence>
<proteinExistence type="inferred from homology"/>
<dbReference type="RefSeq" id="WP_284351354.1">
    <property type="nucleotide sequence ID" value="NZ_BRXS01000005.1"/>
</dbReference>
<dbReference type="InterPro" id="IPR015421">
    <property type="entry name" value="PyrdxlP-dep_Trfase_major"/>
</dbReference>
<gene>
    <name evidence="11" type="ORF">rosag_34170</name>
</gene>
<evidence type="ECO:0000256" key="1">
    <source>
        <dbReference type="ARBA" id="ARBA00001933"/>
    </source>
</evidence>
<dbReference type="CDD" id="cd00610">
    <property type="entry name" value="OAT_like"/>
    <property type="match status" value="1"/>
</dbReference>
<name>A0AA37Q5W5_9BACT</name>
<reference evidence="11" key="1">
    <citation type="submission" date="2022-08" db="EMBL/GenBank/DDBJ databases">
        <title>Draft genome sequencing of Roseisolibacter agri AW1220.</title>
        <authorList>
            <person name="Tobiishi Y."/>
            <person name="Tonouchi A."/>
        </authorList>
    </citation>
    <scope>NUCLEOTIDE SEQUENCE</scope>
    <source>
        <strain evidence="11">AW1220</strain>
    </source>
</reference>
<evidence type="ECO:0000256" key="3">
    <source>
        <dbReference type="ARBA" id="ARBA00011881"/>
    </source>
</evidence>
<evidence type="ECO:0000256" key="10">
    <source>
        <dbReference type="SAM" id="MobiDB-lite"/>
    </source>
</evidence>
<evidence type="ECO:0000256" key="5">
    <source>
        <dbReference type="ARBA" id="ARBA00022576"/>
    </source>
</evidence>
<comment type="subunit">
    <text evidence="3">Homotetramer.</text>
</comment>
<evidence type="ECO:0000256" key="7">
    <source>
        <dbReference type="ARBA" id="ARBA00022898"/>
    </source>
</evidence>
<evidence type="ECO:0000313" key="11">
    <source>
        <dbReference type="EMBL" id="GLC26904.1"/>
    </source>
</evidence>
<dbReference type="EC" id="2.6.1.44" evidence="4"/>
<evidence type="ECO:0000256" key="4">
    <source>
        <dbReference type="ARBA" id="ARBA00013049"/>
    </source>
</evidence>
<dbReference type="InterPro" id="IPR049704">
    <property type="entry name" value="Aminotrans_3_PPA_site"/>
</dbReference>
<organism evidence="11 12">
    <name type="scientific">Roseisolibacter agri</name>
    <dbReference type="NCBI Taxonomy" id="2014610"/>
    <lineage>
        <taxon>Bacteria</taxon>
        <taxon>Pseudomonadati</taxon>
        <taxon>Gemmatimonadota</taxon>
        <taxon>Gemmatimonadia</taxon>
        <taxon>Gemmatimonadales</taxon>
        <taxon>Gemmatimonadaceae</taxon>
        <taxon>Roseisolibacter</taxon>
    </lineage>
</organism>
<dbReference type="Proteomes" id="UP001161325">
    <property type="component" value="Unassembled WGS sequence"/>
</dbReference>
<evidence type="ECO:0000256" key="6">
    <source>
        <dbReference type="ARBA" id="ARBA00022679"/>
    </source>
</evidence>
<protein>
    <recommendedName>
        <fullName evidence="4">alanine--glyoxylate transaminase</fullName>
        <ecNumber evidence="4">2.6.1.44</ecNumber>
    </recommendedName>
</protein>
<dbReference type="Gene3D" id="3.90.1150.10">
    <property type="entry name" value="Aspartate Aminotransferase, domain 1"/>
    <property type="match status" value="1"/>
</dbReference>
<dbReference type="GO" id="GO:0019481">
    <property type="term" value="P:L-alanine catabolic process, by transamination"/>
    <property type="evidence" value="ECO:0007669"/>
    <property type="project" value="TreeGrafter"/>
</dbReference>
<dbReference type="InterPro" id="IPR005814">
    <property type="entry name" value="Aminotrans_3"/>
</dbReference>
<keyword evidence="8" id="KW-0809">Transit peptide</keyword>
<comment type="cofactor">
    <cofactor evidence="1">
        <name>pyridoxal 5'-phosphate</name>
        <dbReference type="ChEBI" id="CHEBI:597326"/>
    </cofactor>
</comment>
<dbReference type="AlphaFoldDB" id="A0AA37Q5W5"/>
<dbReference type="Pfam" id="PF00202">
    <property type="entry name" value="Aminotran_3"/>
    <property type="match status" value="1"/>
</dbReference>
<dbReference type="GO" id="GO:0009436">
    <property type="term" value="P:glyoxylate catabolic process"/>
    <property type="evidence" value="ECO:0007669"/>
    <property type="project" value="TreeGrafter"/>
</dbReference>
<keyword evidence="7 9" id="KW-0663">Pyridoxal phosphate</keyword>
<comment type="similarity">
    <text evidence="2 9">Belongs to the class-III pyridoxal-phosphate-dependent aminotransferase family.</text>
</comment>
<keyword evidence="6" id="KW-0808">Transferase</keyword>
<dbReference type="GO" id="GO:0030170">
    <property type="term" value="F:pyridoxal phosphate binding"/>
    <property type="evidence" value="ECO:0007669"/>
    <property type="project" value="InterPro"/>
</dbReference>
<evidence type="ECO:0000256" key="2">
    <source>
        <dbReference type="ARBA" id="ARBA00008954"/>
    </source>
</evidence>
<sequence>MTAIAPERTLDAPPRHQLPPTDHVPRPYTGPSRDEILAMRKQFANPAVFTLYREPLLIVEGHMQYLYDETGRRYLDLFAGIVTVSVGHCHPTVVKRVQEQVATLQHATTIYLHPSFPLLAKKLAAKMPPGLDVTYFVNSGSEANDLAITMARLHTGHRDVIALRNAYHGGSPSAQGLTSHHTWKFPAGGDGHVHHVVNPDPYRSPFSGTPEEIATKSAREIREIVRYSTPGKIAAFIAEPIQGVGGATHGAPNYLREAYAITREHGGLCIADEVQTGFGRTGEHFWGFQNFGVVPDFVTMAKGIGNGAPLAAVTTRSDIAQALTQRIHFNTYGGNPVSMAAGLAVLDVIEQEGIQENARVVGGRLKAGLQRLQQSHALIGDVRGMGLMLGVELVRDRATKEPAQQQTLDVLEAMRESGALIGKGGLDGNVLRIKPPMCITAADVDFALDALDHALTLAARA</sequence>
<feature type="region of interest" description="Disordered" evidence="10">
    <location>
        <begin position="1"/>
        <end position="30"/>
    </location>
</feature>
<dbReference type="PIRSF" id="PIRSF000521">
    <property type="entry name" value="Transaminase_4ab_Lys_Orn"/>
    <property type="match status" value="1"/>
</dbReference>
<keyword evidence="12" id="KW-1185">Reference proteome</keyword>
<dbReference type="Gene3D" id="3.40.640.10">
    <property type="entry name" value="Type I PLP-dependent aspartate aminotransferase-like (Major domain)"/>
    <property type="match status" value="1"/>
</dbReference>
<dbReference type="PANTHER" id="PTHR45688:SF3">
    <property type="entry name" value="ALANINE--GLYOXYLATE AMINOTRANSFERASE 2, MITOCHONDRIAL"/>
    <property type="match status" value="1"/>
</dbReference>
<dbReference type="InterPro" id="IPR015424">
    <property type="entry name" value="PyrdxlP-dep_Trfase"/>
</dbReference>
<dbReference type="SUPFAM" id="SSF53383">
    <property type="entry name" value="PLP-dependent transferases"/>
    <property type="match status" value="1"/>
</dbReference>
<dbReference type="EMBL" id="BRXS01000005">
    <property type="protein sequence ID" value="GLC26904.1"/>
    <property type="molecule type" value="Genomic_DNA"/>
</dbReference>
<evidence type="ECO:0000256" key="8">
    <source>
        <dbReference type="ARBA" id="ARBA00022946"/>
    </source>
</evidence>
<keyword evidence="5" id="KW-0032">Aminotransferase</keyword>
<dbReference type="PROSITE" id="PS00600">
    <property type="entry name" value="AA_TRANSFER_CLASS_3"/>
    <property type="match status" value="1"/>
</dbReference>
<dbReference type="InterPro" id="IPR015422">
    <property type="entry name" value="PyrdxlP-dep_Trfase_small"/>
</dbReference>
<evidence type="ECO:0000313" key="12">
    <source>
        <dbReference type="Proteomes" id="UP001161325"/>
    </source>
</evidence>